<evidence type="ECO:0000256" key="7">
    <source>
        <dbReference type="PROSITE-ProRule" id="PRU01091"/>
    </source>
</evidence>
<dbReference type="Gene3D" id="3.40.50.2300">
    <property type="match status" value="1"/>
</dbReference>
<accession>A0ABP9RCX5</accession>
<evidence type="ECO:0000313" key="11">
    <source>
        <dbReference type="Proteomes" id="UP001428817"/>
    </source>
</evidence>
<evidence type="ECO:0000259" key="8">
    <source>
        <dbReference type="PROSITE" id="PS50110"/>
    </source>
</evidence>
<dbReference type="SUPFAM" id="SSF46894">
    <property type="entry name" value="C-terminal effector domain of the bipartite response regulators"/>
    <property type="match status" value="1"/>
</dbReference>
<dbReference type="InterPro" id="IPR001789">
    <property type="entry name" value="Sig_transdc_resp-reg_receiver"/>
</dbReference>
<keyword evidence="4 7" id="KW-0238">DNA-binding</keyword>
<dbReference type="Proteomes" id="UP001428817">
    <property type="component" value="Unassembled WGS sequence"/>
</dbReference>
<evidence type="ECO:0000259" key="9">
    <source>
        <dbReference type="PROSITE" id="PS51755"/>
    </source>
</evidence>
<dbReference type="PROSITE" id="PS50110">
    <property type="entry name" value="RESPONSE_REGULATORY"/>
    <property type="match status" value="1"/>
</dbReference>
<keyword evidence="1 6" id="KW-0597">Phosphoprotein</keyword>
<dbReference type="InterPro" id="IPR016032">
    <property type="entry name" value="Sig_transdc_resp-reg_C-effctor"/>
</dbReference>
<evidence type="ECO:0000256" key="1">
    <source>
        <dbReference type="ARBA" id="ARBA00022553"/>
    </source>
</evidence>
<reference evidence="11" key="1">
    <citation type="journal article" date="2019" name="Int. J. Syst. Evol. Microbiol.">
        <title>The Global Catalogue of Microorganisms (GCM) 10K type strain sequencing project: providing services to taxonomists for standard genome sequencing and annotation.</title>
        <authorList>
            <consortium name="The Broad Institute Genomics Platform"/>
            <consortium name="The Broad Institute Genome Sequencing Center for Infectious Disease"/>
            <person name="Wu L."/>
            <person name="Ma J."/>
        </authorList>
    </citation>
    <scope>NUCLEOTIDE SEQUENCE [LARGE SCALE GENOMIC DNA]</scope>
    <source>
        <strain evidence="11">JCM 18303</strain>
    </source>
</reference>
<gene>
    <name evidence="10" type="ORF">GCM10023321_80760</name>
</gene>
<dbReference type="InterPro" id="IPR011006">
    <property type="entry name" value="CheY-like_superfamily"/>
</dbReference>
<keyword evidence="11" id="KW-1185">Reference proteome</keyword>
<evidence type="ECO:0000313" key="10">
    <source>
        <dbReference type="EMBL" id="GAA5175196.1"/>
    </source>
</evidence>
<name>A0ABP9RCX5_9PSEU</name>
<evidence type="ECO:0000256" key="3">
    <source>
        <dbReference type="ARBA" id="ARBA00023015"/>
    </source>
</evidence>
<organism evidence="10 11">
    <name type="scientific">Pseudonocardia eucalypti</name>
    <dbReference type="NCBI Taxonomy" id="648755"/>
    <lineage>
        <taxon>Bacteria</taxon>
        <taxon>Bacillati</taxon>
        <taxon>Actinomycetota</taxon>
        <taxon>Actinomycetes</taxon>
        <taxon>Pseudonocardiales</taxon>
        <taxon>Pseudonocardiaceae</taxon>
        <taxon>Pseudonocardia</taxon>
    </lineage>
</organism>
<dbReference type="EMBL" id="BAABJP010000064">
    <property type="protein sequence ID" value="GAA5175196.1"/>
    <property type="molecule type" value="Genomic_DNA"/>
</dbReference>
<dbReference type="PANTHER" id="PTHR48111:SF1">
    <property type="entry name" value="TWO-COMPONENT RESPONSE REGULATOR ORR33"/>
    <property type="match status" value="1"/>
</dbReference>
<proteinExistence type="predicted"/>
<feature type="domain" description="OmpR/PhoB-type" evidence="9">
    <location>
        <begin position="141"/>
        <end position="236"/>
    </location>
</feature>
<feature type="modified residue" description="4-aspartylphosphate" evidence="6">
    <location>
        <position position="68"/>
    </location>
</feature>
<dbReference type="Pfam" id="PF00072">
    <property type="entry name" value="Response_reg"/>
    <property type="match status" value="1"/>
</dbReference>
<keyword evidence="5" id="KW-0804">Transcription</keyword>
<protein>
    <submittedName>
        <fullName evidence="10">Response regulator transcription factor</fullName>
    </submittedName>
</protein>
<dbReference type="PANTHER" id="PTHR48111">
    <property type="entry name" value="REGULATOR OF RPOS"/>
    <property type="match status" value="1"/>
</dbReference>
<dbReference type="InterPro" id="IPR039420">
    <property type="entry name" value="WalR-like"/>
</dbReference>
<evidence type="ECO:0000256" key="2">
    <source>
        <dbReference type="ARBA" id="ARBA00023012"/>
    </source>
</evidence>
<dbReference type="InterPro" id="IPR036388">
    <property type="entry name" value="WH-like_DNA-bd_sf"/>
</dbReference>
<dbReference type="RefSeq" id="WP_185063270.1">
    <property type="nucleotide sequence ID" value="NZ_BAABJP010000064.1"/>
</dbReference>
<comment type="caution">
    <text evidence="10">The sequence shown here is derived from an EMBL/GenBank/DDBJ whole genome shotgun (WGS) entry which is preliminary data.</text>
</comment>
<dbReference type="PROSITE" id="PS51755">
    <property type="entry name" value="OMPR_PHOB"/>
    <property type="match status" value="1"/>
</dbReference>
<dbReference type="SMART" id="SM00448">
    <property type="entry name" value="REC"/>
    <property type="match status" value="1"/>
</dbReference>
<dbReference type="SMART" id="SM00862">
    <property type="entry name" value="Trans_reg_C"/>
    <property type="match status" value="1"/>
</dbReference>
<evidence type="ECO:0000256" key="6">
    <source>
        <dbReference type="PROSITE-ProRule" id="PRU00169"/>
    </source>
</evidence>
<sequence length="244" mass="26315">MSAVTEVVTTDVSKQPSLRKRAIVVGHGEPTTSSVLAALDSSGYQVVICRASCAVLARNSTADIVLLDLGIPDVDGYSFLAELRSSSSVPILAYSRRTDADAVVEALQRGADDYMVEPMRPRELIARVNALCRRVATDPLDEVLSVGDIEIHVAARVVATREKLIHLTPRESEIVAVLARNTGKVVGREEIMCAVWGRASTAVSRNLDVHIATIRGKLARPNLLLTVRGCGYRLGHSRVSEAHV</sequence>
<dbReference type="SUPFAM" id="SSF52172">
    <property type="entry name" value="CheY-like"/>
    <property type="match status" value="1"/>
</dbReference>
<evidence type="ECO:0000256" key="5">
    <source>
        <dbReference type="ARBA" id="ARBA00023163"/>
    </source>
</evidence>
<keyword evidence="3" id="KW-0805">Transcription regulation</keyword>
<keyword evidence="2" id="KW-0902">Two-component regulatory system</keyword>
<evidence type="ECO:0000256" key="4">
    <source>
        <dbReference type="ARBA" id="ARBA00023125"/>
    </source>
</evidence>
<feature type="DNA-binding region" description="OmpR/PhoB-type" evidence="7">
    <location>
        <begin position="141"/>
        <end position="236"/>
    </location>
</feature>
<feature type="domain" description="Response regulatory" evidence="8">
    <location>
        <begin position="21"/>
        <end position="132"/>
    </location>
</feature>
<dbReference type="InterPro" id="IPR001867">
    <property type="entry name" value="OmpR/PhoB-type_DNA-bd"/>
</dbReference>
<dbReference type="Gene3D" id="6.10.250.690">
    <property type="match status" value="1"/>
</dbReference>
<dbReference type="Gene3D" id="1.10.10.10">
    <property type="entry name" value="Winged helix-like DNA-binding domain superfamily/Winged helix DNA-binding domain"/>
    <property type="match status" value="1"/>
</dbReference>
<dbReference type="CDD" id="cd00383">
    <property type="entry name" value="trans_reg_C"/>
    <property type="match status" value="1"/>
</dbReference>
<dbReference type="Pfam" id="PF00486">
    <property type="entry name" value="Trans_reg_C"/>
    <property type="match status" value="1"/>
</dbReference>